<name>A0A1J9P6L4_9EURO</name>
<proteinExistence type="predicted"/>
<organism evidence="1 2">
    <name type="scientific">Emergomyces pasteurianus Ep9510</name>
    <dbReference type="NCBI Taxonomy" id="1447872"/>
    <lineage>
        <taxon>Eukaryota</taxon>
        <taxon>Fungi</taxon>
        <taxon>Dikarya</taxon>
        <taxon>Ascomycota</taxon>
        <taxon>Pezizomycotina</taxon>
        <taxon>Eurotiomycetes</taxon>
        <taxon>Eurotiomycetidae</taxon>
        <taxon>Onygenales</taxon>
        <taxon>Ajellomycetaceae</taxon>
        <taxon>Emergomyces</taxon>
    </lineage>
</organism>
<dbReference type="VEuPathDB" id="FungiDB:AJ78_07540"/>
<gene>
    <name evidence="1" type="ORF">AJ78_07540</name>
</gene>
<dbReference type="OrthoDB" id="60822at2759"/>
<dbReference type="Proteomes" id="UP000182235">
    <property type="component" value="Unassembled WGS sequence"/>
</dbReference>
<sequence>GLSSPLLTTICTETKQLKSLVRNIVDPSRDLGHVDRALAKKKQGAAGEPGAVMKKPDVTTGTTVCKDCE</sequence>
<evidence type="ECO:0000313" key="1">
    <source>
        <dbReference type="EMBL" id="OJD11742.1"/>
    </source>
</evidence>
<comment type="caution">
    <text evidence="1">The sequence shown here is derived from an EMBL/GenBank/DDBJ whole genome shotgun (WGS) entry which is preliminary data.</text>
</comment>
<keyword evidence="2" id="KW-1185">Reference proteome</keyword>
<dbReference type="Gene3D" id="3.40.30.10">
    <property type="entry name" value="Glutaredoxin"/>
    <property type="match status" value="1"/>
</dbReference>
<feature type="non-terminal residue" evidence="1">
    <location>
        <position position="1"/>
    </location>
</feature>
<protein>
    <submittedName>
        <fullName evidence="1">Uncharacterized protein</fullName>
    </submittedName>
</protein>
<accession>A0A1J9P6L4</accession>
<evidence type="ECO:0000313" key="2">
    <source>
        <dbReference type="Proteomes" id="UP000182235"/>
    </source>
</evidence>
<dbReference type="EMBL" id="LGRN01000500">
    <property type="protein sequence ID" value="OJD11742.1"/>
    <property type="molecule type" value="Genomic_DNA"/>
</dbReference>
<reference evidence="1 2" key="1">
    <citation type="submission" date="2015-07" db="EMBL/GenBank/DDBJ databases">
        <title>Emmonsia species relationships and genome sequence.</title>
        <authorList>
            <consortium name="The Broad Institute Genomics Platform"/>
            <person name="Cuomo C.A."/>
            <person name="Munoz J.F."/>
            <person name="Imamovic A."/>
            <person name="Priest M.E."/>
            <person name="Young S."/>
            <person name="Clay O.K."/>
            <person name="McEwen J.G."/>
        </authorList>
    </citation>
    <scope>NUCLEOTIDE SEQUENCE [LARGE SCALE GENOMIC DNA]</scope>
    <source>
        <strain evidence="1 2">UAMH 9510</strain>
    </source>
</reference>
<dbReference type="STRING" id="1447872.A0A1J9P6L4"/>
<dbReference type="AlphaFoldDB" id="A0A1J9P6L4"/>